<reference evidence="4 5" key="1">
    <citation type="submission" date="2018-09" db="EMBL/GenBank/DDBJ databases">
        <title>Complete genome sequence of Euzebya sp. DY32-46 isolated from seawater of Pacific Ocean.</title>
        <authorList>
            <person name="Xu L."/>
            <person name="Wu Y.-H."/>
            <person name="Xu X.-W."/>
        </authorList>
    </citation>
    <scope>NUCLEOTIDE SEQUENCE [LARGE SCALE GENOMIC DNA]</scope>
    <source>
        <strain evidence="4 5">DY32-46</strain>
    </source>
</reference>
<gene>
    <name evidence="4" type="ORF">DVS28_a0697</name>
</gene>
<evidence type="ECO:0000313" key="4">
    <source>
        <dbReference type="EMBL" id="AXV05398.1"/>
    </source>
</evidence>
<dbReference type="EMBL" id="CP031165">
    <property type="protein sequence ID" value="AXV05398.1"/>
    <property type="molecule type" value="Genomic_DNA"/>
</dbReference>
<dbReference type="GO" id="GO:0000160">
    <property type="term" value="P:phosphorelay signal transduction system"/>
    <property type="evidence" value="ECO:0007669"/>
    <property type="project" value="InterPro"/>
</dbReference>
<evidence type="ECO:0000259" key="3">
    <source>
        <dbReference type="PROSITE" id="PS50110"/>
    </source>
</evidence>
<evidence type="ECO:0000256" key="1">
    <source>
        <dbReference type="ARBA" id="ARBA00022553"/>
    </source>
</evidence>
<dbReference type="Proteomes" id="UP000264006">
    <property type="component" value="Chromosome"/>
</dbReference>
<dbReference type="RefSeq" id="WP_114590213.1">
    <property type="nucleotide sequence ID" value="NZ_CP031165.1"/>
</dbReference>
<protein>
    <submittedName>
        <fullName evidence="4">Two-component response regulator</fullName>
    </submittedName>
</protein>
<evidence type="ECO:0000313" key="5">
    <source>
        <dbReference type="Proteomes" id="UP000264006"/>
    </source>
</evidence>
<dbReference type="PANTHER" id="PTHR44591">
    <property type="entry name" value="STRESS RESPONSE REGULATOR PROTEIN 1"/>
    <property type="match status" value="1"/>
</dbReference>
<evidence type="ECO:0000256" key="2">
    <source>
        <dbReference type="PROSITE-ProRule" id="PRU00169"/>
    </source>
</evidence>
<dbReference type="Pfam" id="PF00072">
    <property type="entry name" value="Response_reg"/>
    <property type="match status" value="1"/>
</dbReference>
<dbReference type="InterPro" id="IPR001789">
    <property type="entry name" value="Sig_transdc_resp-reg_receiver"/>
</dbReference>
<dbReference type="PROSITE" id="PS50110">
    <property type="entry name" value="RESPONSE_REGULATORY"/>
    <property type="match status" value="1"/>
</dbReference>
<dbReference type="SMART" id="SM00448">
    <property type="entry name" value="REC"/>
    <property type="match status" value="1"/>
</dbReference>
<sequence>MTHVLVCDDAADLRLLMQITLESSGHRVTTADGGIAALQLLGELDDIDVIVLDVQMPAVDGWHVLEAVRNHPFHQHVPVLMCTVKFSHEDLVHAWTLGCDGYLNKPFDLDALTNTVQALHASDLQTRVARRHDELKALASSQHS</sequence>
<dbReference type="PANTHER" id="PTHR44591:SF3">
    <property type="entry name" value="RESPONSE REGULATORY DOMAIN-CONTAINING PROTEIN"/>
    <property type="match status" value="1"/>
</dbReference>
<dbReference type="InterPro" id="IPR050595">
    <property type="entry name" value="Bact_response_regulator"/>
</dbReference>
<dbReference type="SUPFAM" id="SSF52172">
    <property type="entry name" value="CheY-like"/>
    <property type="match status" value="1"/>
</dbReference>
<keyword evidence="5" id="KW-1185">Reference proteome</keyword>
<name>A0A346XT51_9ACTN</name>
<feature type="domain" description="Response regulatory" evidence="3">
    <location>
        <begin position="3"/>
        <end position="120"/>
    </location>
</feature>
<dbReference type="AlphaFoldDB" id="A0A346XT51"/>
<dbReference type="Gene3D" id="3.40.50.2300">
    <property type="match status" value="1"/>
</dbReference>
<accession>A0A346XT51</accession>
<keyword evidence="1 2" id="KW-0597">Phosphoprotein</keyword>
<feature type="modified residue" description="4-aspartylphosphate" evidence="2">
    <location>
        <position position="53"/>
    </location>
</feature>
<dbReference type="KEGG" id="euz:DVS28_a0697"/>
<dbReference type="InterPro" id="IPR011006">
    <property type="entry name" value="CheY-like_superfamily"/>
</dbReference>
<dbReference type="OrthoDB" id="3197131at2"/>
<proteinExistence type="predicted"/>
<organism evidence="4 5">
    <name type="scientific">Euzebya pacifica</name>
    <dbReference type="NCBI Taxonomy" id="1608957"/>
    <lineage>
        <taxon>Bacteria</taxon>
        <taxon>Bacillati</taxon>
        <taxon>Actinomycetota</taxon>
        <taxon>Nitriliruptoria</taxon>
        <taxon>Euzebyales</taxon>
    </lineage>
</organism>